<proteinExistence type="predicted"/>
<evidence type="ECO:0000313" key="8">
    <source>
        <dbReference type="Proteomes" id="UP000270094"/>
    </source>
</evidence>
<organism evidence="7 8">
    <name type="scientific">Strongylus vulgaris</name>
    <name type="common">Blood worm</name>
    <dbReference type="NCBI Taxonomy" id="40348"/>
    <lineage>
        <taxon>Eukaryota</taxon>
        <taxon>Metazoa</taxon>
        <taxon>Ecdysozoa</taxon>
        <taxon>Nematoda</taxon>
        <taxon>Chromadorea</taxon>
        <taxon>Rhabditida</taxon>
        <taxon>Rhabditina</taxon>
        <taxon>Rhabditomorpha</taxon>
        <taxon>Strongyloidea</taxon>
        <taxon>Strongylidae</taxon>
        <taxon>Strongylus</taxon>
    </lineage>
</organism>
<feature type="transmembrane region" description="Helical" evidence="5">
    <location>
        <begin position="6"/>
        <end position="27"/>
    </location>
</feature>
<name>A0A3P7IEP9_STRVU</name>
<sequence>MEENQLAATVVFCISFIGTVANTIIATKSQTLPTMRNSFGLLMTSQSIGDAVFCAIFAFFYSPMVFFNNDVLKGVSNHFSMVQIMCYDNCLYCHLFVALNRMCAICLPWKYERYFSRSNTKWLIIFSWVISITRCLISYGYSKFYPLHCDLLYDERIWAYSFTLTELRQAGVFSMDSRRKKEINFLRQAVLQGIILAMELFSYFHLASHFENPWAVFACTTVAWILVHCTDAWVHTIWFHPN</sequence>
<dbReference type="InterPro" id="IPR019430">
    <property type="entry name" value="7TM_GPCR_serpentine_rcpt_Srx"/>
</dbReference>
<evidence type="ECO:0000256" key="4">
    <source>
        <dbReference type="ARBA" id="ARBA00023136"/>
    </source>
</evidence>
<reference evidence="7 8" key="1">
    <citation type="submission" date="2018-11" db="EMBL/GenBank/DDBJ databases">
        <authorList>
            <consortium name="Pathogen Informatics"/>
        </authorList>
    </citation>
    <scope>NUCLEOTIDE SEQUENCE [LARGE SCALE GENOMIC DNA]</scope>
</reference>
<dbReference type="CDD" id="cd00637">
    <property type="entry name" value="7tm_classA_rhodopsin-like"/>
    <property type="match status" value="1"/>
</dbReference>
<evidence type="ECO:0000313" key="7">
    <source>
        <dbReference type="EMBL" id="VDM65189.1"/>
    </source>
</evidence>
<evidence type="ECO:0000259" key="6">
    <source>
        <dbReference type="PROSITE" id="PS50262"/>
    </source>
</evidence>
<feature type="transmembrane region" description="Helical" evidence="5">
    <location>
        <begin position="122"/>
        <end position="142"/>
    </location>
</feature>
<accession>A0A3P7IEP9</accession>
<dbReference type="EMBL" id="UYYB01000265">
    <property type="protein sequence ID" value="VDM65189.1"/>
    <property type="molecule type" value="Genomic_DNA"/>
</dbReference>
<dbReference type="Proteomes" id="UP000270094">
    <property type="component" value="Unassembled WGS sequence"/>
</dbReference>
<comment type="subcellular location">
    <subcellularLocation>
        <location evidence="1">Membrane</location>
    </subcellularLocation>
</comment>
<dbReference type="SUPFAM" id="SSF81321">
    <property type="entry name" value="Family A G protein-coupled receptor-like"/>
    <property type="match status" value="1"/>
</dbReference>
<dbReference type="AlphaFoldDB" id="A0A3P7IEP9"/>
<protein>
    <recommendedName>
        <fullName evidence="6">G-protein coupled receptors family 1 profile domain-containing protein</fullName>
    </recommendedName>
</protein>
<dbReference type="PROSITE" id="PS50262">
    <property type="entry name" value="G_PROTEIN_RECEP_F1_2"/>
    <property type="match status" value="1"/>
</dbReference>
<dbReference type="PANTHER" id="PTHR23017">
    <property type="entry name" value="SERPENTINE RECEPTOR, CLASS X"/>
    <property type="match status" value="1"/>
</dbReference>
<dbReference type="Gene3D" id="1.20.1070.10">
    <property type="entry name" value="Rhodopsin 7-helix transmembrane proteins"/>
    <property type="match status" value="1"/>
</dbReference>
<keyword evidence="4 5" id="KW-0472">Membrane</keyword>
<keyword evidence="3 5" id="KW-1133">Transmembrane helix</keyword>
<keyword evidence="2 5" id="KW-0812">Transmembrane</keyword>
<feature type="transmembrane region" description="Helical" evidence="5">
    <location>
        <begin position="39"/>
        <end position="61"/>
    </location>
</feature>
<keyword evidence="8" id="KW-1185">Reference proteome</keyword>
<feature type="transmembrane region" description="Helical" evidence="5">
    <location>
        <begin position="189"/>
        <end position="208"/>
    </location>
</feature>
<dbReference type="GO" id="GO:0016020">
    <property type="term" value="C:membrane"/>
    <property type="evidence" value="ECO:0007669"/>
    <property type="project" value="UniProtKB-SubCell"/>
</dbReference>
<dbReference type="Pfam" id="PF10328">
    <property type="entry name" value="7TM_GPCR_Srx"/>
    <property type="match status" value="2"/>
</dbReference>
<dbReference type="PANTHER" id="PTHR23017:SF44">
    <property type="entry name" value="G-PROTEIN COUPLED RECEPTORS FAMILY 1 PROFILE DOMAIN-CONTAINING PROTEIN"/>
    <property type="match status" value="1"/>
</dbReference>
<evidence type="ECO:0000256" key="2">
    <source>
        <dbReference type="ARBA" id="ARBA00022692"/>
    </source>
</evidence>
<evidence type="ECO:0000256" key="5">
    <source>
        <dbReference type="SAM" id="Phobius"/>
    </source>
</evidence>
<evidence type="ECO:0000256" key="3">
    <source>
        <dbReference type="ARBA" id="ARBA00022989"/>
    </source>
</evidence>
<feature type="transmembrane region" description="Helical" evidence="5">
    <location>
        <begin position="214"/>
        <end position="234"/>
    </location>
</feature>
<feature type="domain" description="G-protein coupled receptors family 1 profile" evidence="6">
    <location>
        <begin position="18"/>
        <end position="132"/>
    </location>
</feature>
<gene>
    <name evidence="7" type="ORF">SVUK_LOCUS187</name>
</gene>
<evidence type="ECO:0000256" key="1">
    <source>
        <dbReference type="ARBA" id="ARBA00004370"/>
    </source>
</evidence>
<feature type="transmembrane region" description="Helical" evidence="5">
    <location>
        <begin position="81"/>
        <end position="101"/>
    </location>
</feature>
<dbReference type="InterPro" id="IPR017452">
    <property type="entry name" value="GPCR_Rhodpsn_7TM"/>
</dbReference>
<dbReference type="OrthoDB" id="5825164at2759"/>